<accession>A0A7S1EZT4</accession>
<name>A0A7S1EZT4_NOCSC</name>
<sequence length="361" mass="37517">MATSLWNATKIEVQAVVDDFREKGATGVLRDVALDTADIAASATSWLTDVREHPVLVCDTLPLVGDVCPVLLPDGLEVDAMILDVYMSDMPSARVLCPELEEHAVVKISMRGATAQPGDPEGSLLDGIREDFGNRVSEIRAKGVVATVKDATTDAADFVKTTSASARHSVLSKNGSPVENEQSESVGQLGLGDVVHGVLDSIHQSDTLQSVRSKAVELGQSLQETLPEAFESAKVVTLSAAATVGSKAAMVGSTAKEVWKTTSAARTEPQGSGFADSVSEMTVQSAFAACGSRSENPCTSEAASAASCHGPSEVPTPVTWDHETSSASVASLHGSPAASGISLRSRCRAPLTNKSGEELVD</sequence>
<evidence type="ECO:0000256" key="1">
    <source>
        <dbReference type="SAM" id="MobiDB-lite"/>
    </source>
</evidence>
<reference evidence="2" key="1">
    <citation type="submission" date="2021-01" db="EMBL/GenBank/DDBJ databases">
        <authorList>
            <person name="Corre E."/>
            <person name="Pelletier E."/>
            <person name="Niang G."/>
            <person name="Scheremetjew M."/>
            <person name="Finn R."/>
            <person name="Kale V."/>
            <person name="Holt S."/>
            <person name="Cochrane G."/>
            <person name="Meng A."/>
            <person name="Brown T."/>
            <person name="Cohen L."/>
        </authorList>
    </citation>
    <scope>NUCLEOTIDE SEQUENCE</scope>
</reference>
<evidence type="ECO:0008006" key="3">
    <source>
        <dbReference type="Google" id="ProtNLM"/>
    </source>
</evidence>
<organism evidence="2">
    <name type="scientific">Noctiluca scintillans</name>
    <name type="common">Sea sparkle</name>
    <name type="synonym">Red tide dinoflagellate</name>
    <dbReference type="NCBI Taxonomy" id="2966"/>
    <lineage>
        <taxon>Eukaryota</taxon>
        <taxon>Sar</taxon>
        <taxon>Alveolata</taxon>
        <taxon>Dinophyceae</taxon>
        <taxon>Noctilucales</taxon>
        <taxon>Noctilucaceae</taxon>
        <taxon>Noctiluca</taxon>
    </lineage>
</organism>
<dbReference type="AlphaFoldDB" id="A0A7S1EZT4"/>
<dbReference type="EMBL" id="HBFQ01012089">
    <property type="protein sequence ID" value="CAD8834110.1"/>
    <property type="molecule type" value="Transcribed_RNA"/>
</dbReference>
<proteinExistence type="predicted"/>
<gene>
    <name evidence="2" type="ORF">NSCI0253_LOCUS8458</name>
</gene>
<evidence type="ECO:0000313" key="2">
    <source>
        <dbReference type="EMBL" id="CAD8834110.1"/>
    </source>
</evidence>
<protein>
    <recommendedName>
        <fullName evidence="3">Senescence domain-containing protein</fullName>
    </recommendedName>
</protein>
<feature type="region of interest" description="Disordered" evidence="1">
    <location>
        <begin position="302"/>
        <end position="341"/>
    </location>
</feature>